<sequence length="54" mass="6478">MVGEDDLPKTIAYIRLIKEFKKGLKRNLNHDEKAFLKWLAQKHTSEIRRLKNNK</sequence>
<name>A0A4R2P1I3_9BACL</name>
<gene>
    <name evidence="1" type="ORF">EV207_11721</name>
</gene>
<dbReference type="AlphaFoldDB" id="A0A4R2P1I3"/>
<reference evidence="1 2" key="1">
    <citation type="submission" date="2019-03" db="EMBL/GenBank/DDBJ databases">
        <title>Genomic Encyclopedia of Type Strains, Phase IV (KMG-IV): sequencing the most valuable type-strain genomes for metagenomic binning, comparative biology and taxonomic classification.</title>
        <authorList>
            <person name="Goeker M."/>
        </authorList>
    </citation>
    <scope>NUCLEOTIDE SEQUENCE [LARGE SCALE GENOMIC DNA]</scope>
    <source>
        <strain evidence="1 2">DSM 19377</strain>
    </source>
</reference>
<protein>
    <submittedName>
        <fullName evidence="1">Uncharacterized protein</fullName>
    </submittedName>
</protein>
<accession>A0A4R2P1I3</accession>
<dbReference type="EMBL" id="SLXK01000017">
    <property type="protein sequence ID" value="TCP27794.1"/>
    <property type="molecule type" value="Genomic_DNA"/>
</dbReference>
<keyword evidence="2" id="KW-1185">Reference proteome</keyword>
<dbReference type="Proteomes" id="UP000295416">
    <property type="component" value="Unassembled WGS sequence"/>
</dbReference>
<organism evidence="1 2">
    <name type="scientific">Scopulibacillus darangshiensis</name>
    <dbReference type="NCBI Taxonomy" id="442528"/>
    <lineage>
        <taxon>Bacteria</taxon>
        <taxon>Bacillati</taxon>
        <taxon>Bacillota</taxon>
        <taxon>Bacilli</taxon>
        <taxon>Bacillales</taxon>
        <taxon>Sporolactobacillaceae</taxon>
        <taxon>Scopulibacillus</taxon>
    </lineage>
</organism>
<evidence type="ECO:0000313" key="1">
    <source>
        <dbReference type="EMBL" id="TCP27794.1"/>
    </source>
</evidence>
<proteinExistence type="predicted"/>
<comment type="caution">
    <text evidence="1">The sequence shown here is derived from an EMBL/GenBank/DDBJ whole genome shotgun (WGS) entry which is preliminary data.</text>
</comment>
<evidence type="ECO:0000313" key="2">
    <source>
        <dbReference type="Proteomes" id="UP000295416"/>
    </source>
</evidence>